<dbReference type="CDD" id="cd24023">
    <property type="entry name" value="ASKHA_NBD_ParM_Alp7A-like"/>
    <property type="match status" value="1"/>
</dbReference>
<organism evidence="4 5">
    <name type="scientific">Paenibacillus artemisiicola</name>
    <dbReference type="NCBI Taxonomy" id="1172618"/>
    <lineage>
        <taxon>Bacteria</taxon>
        <taxon>Bacillati</taxon>
        <taxon>Bacillota</taxon>
        <taxon>Bacilli</taxon>
        <taxon>Bacillales</taxon>
        <taxon>Paenibacillaceae</taxon>
        <taxon>Paenibacillus</taxon>
    </lineage>
</organism>
<dbReference type="SUPFAM" id="SSF53067">
    <property type="entry name" value="Actin-like ATPase domain"/>
    <property type="match status" value="2"/>
</dbReference>
<dbReference type="EMBL" id="JAGGDJ010000023">
    <property type="protein sequence ID" value="MBO7746838.1"/>
    <property type="molecule type" value="Genomic_DNA"/>
</dbReference>
<accession>A0ABS3WEW4</accession>
<evidence type="ECO:0000256" key="1">
    <source>
        <dbReference type="SAM" id="MobiDB-lite"/>
    </source>
</evidence>
<name>A0ABS3WEW4_9BACL</name>
<evidence type="ECO:0000313" key="5">
    <source>
        <dbReference type="Proteomes" id="UP000670947"/>
    </source>
</evidence>
<dbReference type="Pfam" id="PF22128">
    <property type="entry name" value="Alp7A_like_C"/>
    <property type="match status" value="1"/>
</dbReference>
<sequence length="425" mass="46037">MVKQDILTATLDLAIDNGSSHIKGIYDELGNAFIFPNVVAQPFGERYLLMEQGDPLDFLDVQITSPALDSEQYRHVYVGNLAIGDEGIVHEIVGDKAVQKKAQRPETMVTLLTAAAYAVAKKHEDAIARGKNRIKASVNLGTGLPIREITKFSEEFAQKIAGGVHSVTFVTTPGFKGVTVELEFVLPTGISIDDVSGVYDMEATAKTQLAHKGFGIADVGGVDMDIAFFRPGLDLDQRHSTGAKIYLNDALENIRNEVNAQGEELISSTAELTLMLVNKEYEIYAEGKVAFDMTPLVNRHMRILAEKVLKYARNAWKHVRYANEFWFIGGGAIVLQPWIEKLNAELGLPLRFDQTEYSQFRNARGTFFLLRHALKQAEAEAEAEVAAAADKPSAAPAGSGAPAQPSAPAAADPARKPEGGGGGKA</sequence>
<keyword evidence="5" id="KW-1185">Reference proteome</keyword>
<comment type="caution">
    <text evidence="4">The sequence shown here is derived from an EMBL/GenBank/DDBJ whole genome shotgun (WGS) entry which is preliminary data.</text>
</comment>
<feature type="domain" description="Actin-like protein N-terminal" evidence="2">
    <location>
        <begin position="14"/>
        <end position="169"/>
    </location>
</feature>
<dbReference type="InterPro" id="IPR043129">
    <property type="entry name" value="ATPase_NBD"/>
</dbReference>
<dbReference type="Gene3D" id="3.30.420.40">
    <property type="match status" value="2"/>
</dbReference>
<feature type="region of interest" description="Disordered" evidence="1">
    <location>
        <begin position="381"/>
        <end position="425"/>
    </location>
</feature>
<evidence type="ECO:0000259" key="2">
    <source>
        <dbReference type="Pfam" id="PF17989"/>
    </source>
</evidence>
<evidence type="ECO:0000313" key="4">
    <source>
        <dbReference type="EMBL" id="MBO7746838.1"/>
    </source>
</evidence>
<gene>
    <name evidence="4" type="ORF">I8J29_21715</name>
</gene>
<feature type="domain" description="Alp7A-like C-terminal" evidence="3">
    <location>
        <begin position="216"/>
        <end position="345"/>
    </location>
</feature>
<dbReference type="Proteomes" id="UP000670947">
    <property type="component" value="Unassembled WGS sequence"/>
</dbReference>
<dbReference type="RefSeq" id="WP_208849577.1">
    <property type="nucleotide sequence ID" value="NZ_JAGGDJ010000023.1"/>
</dbReference>
<protein>
    <submittedName>
        <fullName evidence="4">ParM/StbA family protein</fullName>
    </submittedName>
</protein>
<feature type="compositionally biased region" description="Low complexity" evidence="1">
    <location>
        <begin position="384"/>
        <end position="412"/>
    </location>
</feature>
<dbReference type="Pfam" id="PF17989">
    <property type="entry name" value="ALP_N"/>
    <property type="match status" value="1"/>
</dbReference>
<dbReference type="InterPro" id="IPR040607">
    <property type="entry name" value="ALP_N"/>
</dbReference>
<evidence type="ECO:0000259" key="3">
    <source>
        <dbReference type="Pfam" id="PF22128"/>
    </source>
</evidence>
<reference evidence="4 5" key="1">
    <citation type="submission" date="2021-03" db="EMBL/GenBank/DDBJ databases">
        <title>Paenibacillus artemisicola MWE-103 whole genome sequence.</title>
        <authorList>
            <person name="Ham Y.J."/>
        </authorList>
    </citation>
    <scope>NUCLEOTIDE SEQUENCE [LARGE SCALE GENOMIC DNA]</scope>
    <source>
        <strain evidence="4 5">MWE-103</strain>
    </source>
</reference>
<proteinExistence type="predicted"/>
<dbReference type="InterPro" id="IPR054368">
    <property type="entry name" value="Alp7A-like_C"/>
</dbReference>